<reference evidence="4 5" key="1">
    <citation type="submission" date="2018-08" db="EMBL/GenBank/DDBJ databases">
        <title>A genome reference for cultivated species of the human gut microbiota.</title>
        <authorList>
            <person name="Zou Y."/>
            <person name="Xue W."/>
            <person name="Luo G."/>
        </authorList>
    </citation>
    <scope>NUCLEOTIDE SEQUENCE [LARGE SCALE GENOMIC DNA]</scope>
    <source>
        <strain evidence="4 5">AM18-2AC</strain>
    </source>
</reference>
<dbReference type="Pfam" id="PF13518">
    <property type="entry name" value="HTH_28"/>
    <property type="match status" value="1"/>
</dbReference>
<accession>A0A414W1F8</accession>
<dbReference type="EMBL" id="QRJH01000004">
    <property type="protein sequence ID" value="RHH18414.1"/>
    <property type="molecule type" value="Genomic_DNA"/>
</dbReference>
<protein>
    <submittedName>
        <fullName evidence="4">IS3 family transposase</fullName>
    </submittedName>
</protein>
<dbReference type="InterPro" id="IPR025948">
    <property type="entry name" value="HTH-like_dom"/>
</dbReference>
<dbReference type="GO" id="GO:0015074">
    <property type="term" value="P:DNA integration"/>
    <property type="evidence" value="ECO:0007669"/>
    <property type="project" value="InterPro"/>
</dbReference>
<feature type="domain" description="Integrase catalytic" evidence="3">
    <location>
        <begin position="285"/>
        <end position="449"/>
    </location>
</feature>
<sequence>MRYTQEQISTALVLLKATGSPDKVVQTLGYPSAPMLYHWRKKYPEYYDVPNQKHRRQAPTELKHDVIKRCLIKGEPVKLVAEEIGYTPSLIYKWIREYREKGCFQSMKKTTANINVNPNDITSAEDINELKAQMLDMQMEIDILKETINVLKKDPGIDQIALSNREKAVIIDALKNKYSLPDLLKKLNLAKSSYYYQEKTIYAEDKYSNLRKKIIQLFHENRDIFGYRRIHTLLHREGIKVSEKVVRRIMKQEKLIIRRKRRQKYNSYKGEITPAVENIIARDFHATKPNQKWLTDITEFSIKAGKVYLSPIIDCLNGMPVSWTIGTSPNAELANTMLRNAIATLKPNEKPIVHSDRGCHYRWSEWIQIMEEANLTRSMSKKGCSPDNSACEGFFGHLKTEMFYGHDWNEYSIEEFIQEINDYMGWYCKDGIKSTLGGLSPLDYRRSIGIAV</sequence>
<feature type="coiled-coil region" evidence="2">
    <location>
        <begin position="127"/>
        <end position="154"/>
    </location>
</feature>
<dbReference type="InterPro" id="IPR001584">
    <property type="entry name" value="Integrase_cat-core"/>
</dbReference>
<keyword evidence="2" id="KW-0175">Coiled coil</keyword>
<organism evidence="4 5">
    <name type="scientific">Blautia obeum</name>
    <dbReference type="NCBI Taxonomy" id="40520"/>
    <lineage>
        <taxon>Bacteria</taxon>
        <taxon>Bacillati</taxon>
        <taxon>Bacillota</taxon>
        <taxon>Clostridia</taxon>
        <taxon>Lachnospirales</taxon>
        <taxon>Lachnospiraceae</taxon>
        <taxon>Blautia</taxon>
    </lineage>
</organism>
<dbReference type="InterPro" id="IPR050900">
    <property type="entry name" value="Transposase_IS3/IS150/IS904"/>
</dbReference>
<dbReference type="InterPro" id="IPR012337">
    <property type="entry name" value="RNaseH-like_sf"/>
</dbReference>
<comment type="function">
    <text evidence="1">Involved in the transposition of the insertion sequence.</text>
</comment>
<dbReference type="InterPro" id="IPR055247">
    <property type="entry name" value="InsJ-like_HTH"/>
</dbReference>
<comment type="caution">
    <text evidence="4">The sequence shown here is derived from an EMBL/GenBank/DDBJ whole genome shotgun (WGS) entry which is preliminary data.</text>
</comment>
<dbReference type="Pfam" id="PF13276">
    <property type="entry name" value="HTH_21"/>
    <property type="match status" value="1"/>
</dbReference>
<dbReference type="PANTHER" id="PTHR46889:SF4">
    <property type="entry name" value="TRANSPOSASE INSO FOR INSERTION SEQUENCE ELEMENT IS911B-RELATED"/>
    <property type="match status" value="1"/>
</dbReference>
<dbReference type="GO" id="GO:0003676">
    <property type="term" value="F:nucleic acid binding"/>
    <property type="evidence" value="ECO:0007669"/>
    <property type="project" value="InterPro"/>
</dbReference>
<dbReference type="InterPro" id="IPR036397">
    <property type="entry name" value="RNaseH_sf"/>
</dbReference>
<evidence type="ECO:0000313" key="4">
    <source>
        <dbReference type="EMBL" id="RHH18414.1"/>
    </source>
</evidence>
<dbReference type="SUPFAM" id="SSF53098">
    <property type="entry name" value="Ribonuclease H-like"/>
    <property type="match status" value="1"/>
</dbReference>
<dbReference type="RefSeq" id="WP_118034792.1">
    <property type="nucleotide sequence ID" value="NZ_QRJH01000004.1"/>
</dbReference>
<gene>
    <name evidence="4" type="ORF">DW222_08695</name>
</gene>
<dbReference type="Pfam" id="PF00665">
    <property type="entry name" value="rve"/>
    <property type="match status" value="1"/>
</dbReference>
<evidence type="ECO:0000256" key="2">
    <source>
        <dbReference type="SAM" id="Coils"/>
    </source>
</evidence>
<dbReference type="NCBIfam" id="NF033516">
    <property type="entry name" value="transpos_IS3"/>
    <property type="match status" value="1"/>
</dbReference>
<dbReference type="PROSITE" id="PS50994">
    <property type="entry name" value="INTEGRASE"/>
    <property type="match status" value="1"/>
</dbReference>
<dbReference type="InterPro" id="IPR048020">
    <property type="entry name" value="Transpos_IS3"/>
</dbReference>
<evidence type="ECO:0000256" key="1">
    <source>
        <dbReference type="ARBA" id="ARBA00002286"/>
    </source>
</evidence>
<evidence type="ECO:0000259" key="3">
    <source>
        <dbReference type="PROSITE" id="PS50994"/>
    </source>
</evidence>
<dbReference type="Proteomes" id="UP000284024">
    <property type="component" value="Unassembled WGS sequence"/>
</dbReference>
<dbReference type="PANTHER" id="PTHR46889">
    <property type="entry name" value="TRANSPOSASE INSF FOR INSERTION SEQUENCE IS3B-RELATED"/>
    <property type="match status" value="1"/>
</dbReference>
<proteinExistence type="predicted"/>
<dbReference type="Gene3D" id="3.30.420.10">
    <property type="entry name" value="Ribonuclease H-like superfamily/Ribonuclease H"/>
    <property type="match status" value="1"/>
</dbReference>
<dbReference type="SUPFAM" id="SSF46689">
    <property type="entry name" value="Homeodomain-like"/>
    <property type="match status" value="1"/>
</dbReference>
<name>A0A414W1F8_9FIRM</name>
<dbReference type="AlphaFoldDB" id="A0A414W1F8"/>
<dbReference type="InterPro" id="IPR009057">
    <property type="entry name" value="Homeodomain-like_sf"/>
</dbReference>
<dbReference type="Pfam" id="PF13333">
    <property type="entry name" value="rve_2"/>
    <property type="match status" value="1"/>
</dbReference>
<evidence type="ECO:0000313" key="5">
    <source>
        <dbReference type="Proteomes" id="UP000284024"/>
    </source>
</evidence>